<protein>
    <submittedName>
        <fullName evidence="1">Disease resistance protein</fullName>
    </submittedName>
</protein>
<sequence>MIGIWGMGGLGKTTIARAIYDLISSEFEGSSFLADVREICEKKGLISLQKKLLSELLKLTDRRLQNVYEGMNILGSRLRHKKVLLVIDDVVTVKQLKSLARKHDWFGPGSRIIITSRDEHLLTIHGVDEVYKLGELNVDEACRLFFMEAFKAHEPMKDFVRLSKRAVQYAAGLPLALRVLGSFLYGRTVEEWKSALQRLKRDSSNEILDILQISFDGLQEEEKKIFLDIACFFKGEDIDYVTNILEDCDFDPIIGIRVLVEKSLISVNHNKLWMHDLLQEMGHQIVKRESKEPGKRSRLWEEADARHMFSENTGTEVIEGITFNCFGEVMHLSAAAFSKMTNLRLLKISNVQLPEGLDYLSNELRLLEWHRYPLKSLPSNFQLEKTFEFDMYHSSIEQLWQGMKHLNMLKVVRLTYCPNLIKTPDFTGVLNLEELILIGCAKLQEIHPSLLVHRKLAILTIKDCTSLKSLPRKIGVNSLKKLVLTGCSKLKNFPEIGSSMEYLSELFLDGTGITRLPLSIELLPALVLLSLKDCKSLEILPSTIGGLKCMKILNLSGCSKLKKFPEIMESMECLSELLLDGTAIKDLPSSLDFLLGLVLLNLKDCKNLQSLSTATIHGLKRLKVLNLSGCSKLRKFPEIMERMECLSELSLDGSAIEELPLSIKLLSGLTLLNLSNCNNLVRLPSTINGLKSLKTLNLSGCSKT</sequence>
<comment type="caution">
    <text evidence="1">The sequence shown here is derived from an EMBL/GenBank/DDBJ whole genome shotgun (WGS) entry which is preliminary data.</text>
</comment>
<reference evidence="1 2" key="1">
    <citation type="journal article" date="2023" name="Science">
        <title>Complex scaffold remodeling in plant triterpene biosynthesis.</title>
        <authorList>
            <person name="De La Pena R."/>
            <person name="Hodgson H."/>
            <person name="Liu J.C."/>
            <person name="Stephenson M.J."/>
            <person name="Martin A.C."/>
            <person name="Owen C."/>
            <person name="Harkess A."/>
            <person name="Leebens-Mack J."/>
            <person name="Jimenez L.E."/>
            <person name="Osbourn A."/>
            <person name="Sattely E.S."/>
        </authorList>
    </citation>
    <scope>NUCLEOTIDE SEQUENCE [LARGE SCALE GENOMIC DNA]</scope>
    <source>
        <strain evidence="2">cv. JPN11</strain>
        <tissue evidence="1">Leaf</tissue>
    </source>
</reference>
<proteinExistence type="predicted"/>
<dbReference type="Proteomes" id="UP001164539">
    <property type="component" value="Chromosome 6"/>
</dbReference>
<gene>
    <name evidence="1" type="ORF">OWV82_011757</name>
</gene>
<name>A0ACC1XZ85_MELAZ</name>
<accession>A0ACC1XZ85</accession>
<evidence type="ECO:0000313" key="2">
    <source>
        <dbReference type="Proteomes" id="UP001164539"/>
    </source>
</evidence>
<organism evidence="1 2">
    <name type="scientific">Melia azedarach</name>
    <name type="common">Chinaberry tree</name>
    <dbReference type="NCBI Taxonomy" id="155640"/>
    <lineage>
        <taxon>Eukaryota</taxon>
        <taxon>Viridiplantae</taxon>
        <taxon>Streptophyta</taxon>
        <taxon>Embryophyta</taxon>
        <taxon>Tracheophyta</taxon>
        <taxon>Spermatophyta</taxon>
        <taxon>Magnoliopsida</taxon>
        <taxon>eudicotyledons</taxon>
        <taxon>Gunneridae</taxon>
        <taxon>Pentapetalae</taxon>
        <taxon>rosids</taxon>
        <taxon>malvids</taxon>
        <taxon>Sapindales</taxon>
        <taxon>Meliaceae</taxon>
        <taxon>Melia</taxon>
    </lineage>
</organism>
<keyword evidence="2" id="KW-1185">Reference proteome</keyword>
<dbReference type="EMBL" id="CM051399">
    <property type="protein sequence ID" value="KAJ4716785.1"/>
    <property type="molecule type" value="Genomic_DNA"/>
</dbReference>
<evidence type="ECO:0000313" key="1">
    <source>
        <dbReference type="EMBL" id="KAJ4716785.1"/>
    </source>
</evidence>